<feature type="transmembrane region" description="Helical" evidence="6">
    <location>
        <begin position="304"/>
        <end position="327"/>
    </location>
</feature>
<name>A0A0B7ATW6_9EUPU</name>
<accession>A0A0B7ATW6</accession>
<dbReference type="GO" id="GO:0005886">
    <property type="term" value="C:plasma membrane"/>
    <property type="evidence" value="ECO:0007669"/>
    <property type="project" value="TreeGrafter"/>
</dbReference>
<dbReference type="InterPro" id="IPR003689">
    <property type="entry name" value="ZIP"/>
</dbReference>
<feature type="region of interest" description="Disordered" evidence="5">
    <location>
        <begin position="115"/>
        <end position="143"/>
    </location>
</feature>
<dbReference type="Pfam" id="PF02535">
    <property type="entry name" value="Zip"/>
    <property type="match status" value="1"/>
</dbReference>
<evidence type="ECO:0008006" key="9">
    <source>
        <dbReference type="Google" id="ProtNLM"/>
    </source>
</evidence>
<proteinExistence type="predicted"/>
<comment type="subcellular location">
    <subcellularLocation>
        <location evidence="1">Membrane</location>
        <topology evidence="1">Multi-pass membrane protein</topology>
    </subcellularLocation>
</comment>
<dbReference type="EMBL" id="HACG01036488">
    <property type="protein sequence ID" value="CEK83353.1"/>
    <property type="molecule type" value="Transcribed_RNA"/>
</dbReference>
<evidence type="ECO:0000256" key="5">
    <source>
        <dbReference type="SAM" id="MobiDB-lite"/>
    </source>
</evidence>
<dbReference type="PANTHER" id="PTHR11040:SF140">
    <property type="entry name" value="ZRT (ZRT), IRT- (IRT-) LIKE PROTEIN TRANSPORTER"/>
    <property type="match status" value="1"/>
</dbReference>
<dbReference type="GO" id="GO:0005385">
    <property type="term" value="F:zinc ion transmembrane transporter activity"/>
    <property type="evidence" value="ECO:0007669"/>
    <property type="project" value="TreeGrafter"/>
</dbReference>
<keyword evidence="2 6" id="KW-0812">Transmembrane</keyword>
<dbReference type="PANTHER" id="PTHR11040">
    <property type="entry name" value="ZINC/IRON TRANSPORTER"/>
    <property type="match status" value="1"/>
</dbReference>
<evidence type="ECO:0000256" key="2">
    <source>
        <dbReference type="ARBA" id="ARBA00022692"/>
    </source>
</evidence>
<feature type="transmembrane region" description="Helical" evidence="6">
    <location>
        <begin position="272"/>
        <end position="292"/>
    </location>
</feature>
<feature type="transmembrane region" description="Helical" evidence="6">
    <location>
        <begin position="45"/>
        <end position="67"/>
    </location>
</feature>
<evidence type="ECO:0000256" key="1">
    <source>
        <dbReference type="ARBA" id="ARBA00004141"/>
    </source>
</evidence>
<evidence type="ECO:0000256" key="6">
    <source>
        <dbReference type="SAM" id="Phobius"/>
    </source>
</evidence>
<evidence type="ECO:0000256" key="4">
    <source>
        <dbReference type="ARBA" id="ARBA00023136"/>
    </source>
</evidence>
<protein>
    <recommendedName>
        <fullName evidence="9">Zinc/iron permease</fullName>
    </recommendedName>
</protein>
<feature type="transmembrane region" description="Helical" evidence="6">
    <location>
        <begin position="6"/>
        <end position="24"/>
    </location>
</feature>
<keyword evidence="3 6" id="KW-1133">Transmembrane helix</keyword>
<reference evidence="7" key="1">
    <citation type="submission" date="2014-12" db="EMBL/GenBank/DDBJ databases">
        <title>Insight into the proteome of Arion vulgaris.</title>
        <authorList>
            <person name="Aradska J."/>
            <person name="Bulat T."/>
            <person name="Smidak R."/>
            <person name="Sarate P."/>
            <person name="Gangsoo J."/>
            <person name="Sialana F."/>
            <person name="Bilban M."/>
            <person name="Lubec G."/>
        </authorList>
    </citation>
    <scope>NUCLEOTIDE SEQUENCE</scope>
    <source>
        <tissue evidence="7">Skin</tissue>
    </source>
</reference>
<keyword evidence="4 6" id="KW-0472">Membrane</keyword>
<dbReference type="EMBL" id="HACG01036485">
    <property type="protein sequence ID" value="CEK83350.1"/>
    <property type="molecule type" value="Transcribed_RNA"/>
</dbReference>
<organism evidence="7">
    <name type="scientific">Arion vulgaris</name>
    <dbReference type="NCBI Taxonomy" id="1028688"/>
    <lineage>
        <taxon>Eukaryota</taxon>
        <taxon>Metazoa</taxon>
        <taxon>Spiralia</taxon>
        <taxon>Lophotrochozoa</taxon>
        <taxon>Mollusca</taxon>
        <taxon>Gastropoda</taxon>
        <taxon>Heterobranchia</taxon>
        <taxon>Euthyneura</taxon>
        <taxon>Panpulmonata</taxon>
        <taxon>Eupulmonata</taxon>
        <taxon>Stylommatophora</taxon>
        <taxon>Helicina</taxon>
        <taxon>Arionoidea</taxon>
        <taxon>Arionidae</taxon>
        <taxon>Arion</taxon>
    </lineage>
</organism>
<feature type="transmembrane region" description="Helical" evidence="6">
    <location>
        <begin position="334"/>
        <end position="355"/>
    </location>
</feature>
<feature type="transmembrane region" description="Helical" evidence="6">
    <location>
        <begin position="367"/>
        <end position="386"/>
    </location>
</feature>
<evidence type="ECO:0000313" key="8">
    <source>
        <dbReference type="EMBL" id="CEK83353.1"/>
    </source>
</evidence>
<sequence length="421" mass="46883">MEENALKGLCMVLLFVDTLLFGWPPYLLVRRVNQTARSIQIRTTIISYLSCFAGGVFLGACLLHLLAEGREVMEEYFEMAEITYIQFPVYEAVVAGGFFAIAIVEQIAHNLLHNSQHNHPHTHDKSEKLPPSVPTGRQDSGSFHLERRTHPQADPVVGVDNIAYYDAVTQYDYRTGQLANLEKSEVKSYENEHSVSVAGSMNTDDVYRTSLNNTSDNGKVTEATTVIDSRIDRRLSSIHSGHSPIGIISPDSVHDHDDEVVEMIQIMEVNPLRAFLLLGALSFHTIFDGLAVGLQKGTTDIWEMFTAICIHKSLVAICLGLQLFLAFKSRPIMGFVWVFVFSLISPIGVGIGMILSSRHIDDVTETLVNWILQGMATGTFLYVTVFEILQDEFIKKGGILKVFVTMLGFVGMAVAKYFDQD</sequence>
<gene>
    <name evidence="7" type="primary">ORF136551</name>
    <name evidence="8" type="synonym">ORF136559</name>
</gene>
<evidence type="ECO:0000313" key="7">
    <source>
        <dbReference type="EMBL" id="CEK83350.1"/>
    </source>
</evidence>
<feature type="transmembrane region" description="Helical" evidence="6">
    <location>
        <begin position="87"/>
        <end position="104"/>
    </location>
</feature>
<feature type="transmembrane region" description="Helical" evidence="6">
    <location>
        <begin position="398"/>
        <end position="418"/>
    </location>
</feature>
<evidence type="ECO:0000256" key="3">
    <source>
        <dbReference type="ARBA" id="ARBA00022989"/>
    </source>
</evidence>
<dbReference type="AlphaFoldDB" id="A0A0B7ATW6"/>